<feature type="compositionally biased region" description="Polar residues" evidence="1">
    <location>
        <begin position="129"/>
        <end position="157"/>
    </location>
</feature>
<evidence type="ECO:0000313" key="2">
    <source>
        <dbReference type="EMBL" id="CAF3895858.1"/>
    </source>
</evidence>
<sequence length="200" mass="22759">MEPNGDDEVRVRISGGDIFSTADHDLRLLPSTNKCREIAHQSLVRWSKTSILPVWKTIWTVFNIANYDINERRIKAIHKVIQDHITREALNSNDASCSDIESINGRLSYEDHFDHDNQDNERVSKSDQNDNNINIEHSSSTTNQVHQNIDQAQQQPSNITTAPESLSSLVLCDASSSESFTTVIHKNKKYRHVYKQGKTS</sequence>
<gene>
    <name evidence="2" type="ORF">OTI717_LOCUS23520</name>
</gene>
<proteinExistence type="predicted"/>
<name>A0A819HDE6_9BILA</name>
<dbReference type="AlphaFoldDB" id="A0A819HDE6"/>
<feature type="compositionally biased region" description="Basic and acidic residues" evidence="1">
    <location>
        <begin position="116"/>
        <end position="128"/>
    </location>
</feature>
<accession>A0A819HDE6</accession>
<dbReference type="Proteomes" id="UP000663823">
    <property type="component" value="Unassembled WGS sequence"/>
</dbReference>
<feature type="region of interest" description="Disordered" evidence="1">
    <location>
        <begin position="116"/>
        <end position="157"/>
    </location>
</feature>
<reference evidence="2" key="1">
    <citation type="submission" date="2021-02" db="EMBL/GenBank/DDBJ databases">
        <authorList>
            <person name="Nowell W R."/>
        </authorList>
    </citation>
    <scope>NUCLEOTIDE SEQUENCE</scope>
</reference>
<protein>
    <submittedName>
        <fullName evidence="2">Uncharacterized protein</fullName>
    </submittedName>
</protein>
<organism evidence="2 3">
    <name type="scientific">Rotaria sordida</name>
    <dbReference type="NCBI Taxonomy" id="392033"/>
    <lineage>
        <taxon>Eukaryota</taxon>
        <taxon>Metazoa</taxon>
        <taxon>Spiralia</taxon>
        <taxon>Gnathifera</taxon>
        <taxon>Rotifera</taxon>
        <taxon>Eurotatoria</taxon>
        <taxon>Bdelloidea</taxon>
        <taxon>Philodinida</taxon>
        <taxon>Philodinidae</taxon>
        <taxon>Rotaria</taxon>
    </lineage>
</organism>
<comment type="caution">
    <text evidence="2">The sequence shown here is derived from an EMBL/GenBank/DDBJ whole genome shotgun (WGS) entry which is preliminary data.</text>
</comment>
<evidence type="ECO:0000313" key="3">
    <source>
        <dbReference type="Proteomes" id="UP000663823"/>
    </source>
</evidence>
<dbReference type="EMBL" id="CAJOAX010004226">
    <property type="protein sequence ID" value="CAF3895858.1"/>
    <property type="molecule type" value="Genomic_DNA"/>
</dbReference>
<evidence type="ECO:0000256" key="1">
    <source>
        <dbReference type="SAM" id="MobiDB-lite"/>
    </source>
</evidence>